<dbReference type="Pfam" id="PF00392">
    <property type="entry name" value="GntR"/>
    <property type="match status" value="1"/>
</dbReference>
<dbReference type="InterPro" id="IPR036390">
    <property type="entry name" value="WH_DNA-bd_sf"/>
</dbReference>
<dbReference type="InterPro" id="IPR050679">
    <property type="entry name" value="Bact_HTH_transcr_reg"/>
</dbReference>
<dbReference type="SMART" id="SM00866">
    <property type="entry name" value="UTRA"/>
    <property type="match status" value="1"/>
</dbReference>
<dbReference type="PRINTS" id="PR00035">
    <property type="entry name" value="HTHGNTR"/>
</dbReference>
<sequence length="247" mass="28788">MKKKPTRGGDSHSLRIRKRIIRKIERGEYLPGEKLAGERELAKQYDVTRRTVQYALDELAKKGYLERRQGSGTFVRKNIVNKMDLNYISERGNAGITAIVKNHGAKISNKILTRGIVSGKFFSCRLDLPEGAPVYALHRIRYGNDEPIAVEYTYVPAQLFPDIDDIDFEKVSLYDYMDSETRMPKKFIQKLQIIEATEKERNYLELNKKEPVYYFEFIGYDETGVIVEYTESYTRCDKFEYKFDAKA</sequence>
<dbReference type="PANTHER" id="PTHR44846">
    <property type="entry name" value="MANNOSYL-D-GLYCERATE TRANSPORT/METABOLISM SYSTEM REPRESSOR MNGR-RELATED"/>
    <property type="match status" value="1"/>
</dbReference>
<evidence type="ECO:0000313" key="6">
    <source>
        <dbReference type="Proteomes" id="UP000602647"/>
    </source>
</evidence>
<dbReference type="GO" id="GO:0003700">
    <property type="term" value="F:DNA-binding transcription factor activity"/>
    <property type="evidence" value="ECO:0007669"/>
    <property type="project" value="InterPro"/>
</dbReference>
<organism evidence="5 6">
    <name type="scientific">Zhenpiania hominis</name>
    <dbReference type="NCBI Taxonomy" id="2763644"/>
    <lineage>
        <taxon>Bacteria</taxon>
        <taxon>Bacillati</taxon>
        <taxon>Bacillota</taxon>
        <taxon>Clostridia</taxon>
        <taxon>Peptostreptococcales</taxon>
        <taxon>Anaerovoracaceae</taxon>
        <taxon>Zhenpiania</taxon>
    </lineage>
</organism>
<keyword evidence="1" id="KW-0805">Transcription regulation</keyword>
<evidence type="ECO:0000259" key="4">
    <source>
        <dbReference type="PROSITE" id="PS50949"/>
    </source>
</evidence>
<evidence type="ECO:0000313" key="5">
    <source>
        <dbReference type="EMBL" id="MBC6678565.1"/>
    </source>
</evidence>
<proteinExistence type="predicted"/>
<dbReference type="RefSeq" id="WP_187301733.1">
    <property type="nucleotide sequence ID" value="NZ_JACRYT010000001.1"/>
</dbReference>
<keyword evidence="3" id="KW-0804">Transcription</keyword>
<dbReference type="EMBL" id="JACRYT010000001">
    <property type="protein sequence ID" value="MBC6678565.1"/>
    <property type="molecule type" value="Genomic_DNA"/>
</dbReference>
<reference evidence="5" key="1">
    <citation type="submission" date="2020-08" db="EMBL/GenBank/DDBJ databases">
        <title>Genome public.</title>
        <authorList>
            <person name="Liu C."/>
            <person name="Sun Q."/>
        </authorList>
    </citation>
    <scope>NUCLEOTIDE SEQUENCE</scope>
    <source>
        <strain evidence="5">BX12</strain>
    </source>
</reference>
<dbReference type="InterPro" id="IPR000524">
    <property type="entry name" value="Tscrpt_reg_HTH_GntR"/>
</dbReference>
<accession>A0A923SPN7</accession>
<keyword evidence="6" id="KW-1185">Reference proteome</keyword>
<dbReference type="GO" id="GO:0003677">
    <property type="term" value="F:DNA binding"/>
    <property type="evidence" value="ECO:0007669"/>
    <property type="project" value="UniProtKB-KW"/>
</dbReference>
<dbReference type="AlphaFoldDB" id="A0A923SPN7"/>
<dbReference type="Proteomes" id="UP000602647">
    <property type="component" value="Unassembled WGS sequence"/>
</dbReference>
<dbReference type="InterPro" id="IPR028978">
    <property type="entry name" value="Chorismate_lyase_/UTRA_dom_sf"/>
</dbReference>
<dbReference type="PROSITE" id="PS50949">
    <property type="entry name" value="HTH_GNTR"/>
    <property type="match status" value="1"/>
</dbReference>
<gene>
    <name evidence="5" type="ORF">H9L42_01820</name>
</gene>
<dbReference type="InterPro" id="IPR036388">
    <property type="entry name" value="WH-like_DNA-bd_sf"/>
</dbReference>
<name>A0A923SPN7_9FIRM</name>
<dbReference type="InterPro" id="IPR011663">
    <property type="entry name" value="UTRA"/>
</dbReference>
<evidence type="ECO:0000256" key="1">
    <source>
        <dbReference type="ARBA" id="ARBA00023015"/>
    </source>
</evidence>
<comment type="caution">
    <text evidence="5">The sequence shown here is derived from an EMBL/GenBank/DDBJ whole genome shotgun (WGS) entry which is preliminary data.</text>
</comment>
<dbReference type="CDD" id="cd07377">
    <property type="entry name" value="WHTH_GntR"/>
    <property type="match status" value="1"/>
</dbReference>
<dbReference type="SMART" id="SM00345">
    <property type="entry name" value="HTH_GNTR"/>
    <property type="match status" value="1"/>
</dbReference>
<protein>
    <submittedName>
        <fullName evidence="5">GntR family transcriptional regulator</fullName>
    </submittedName>
</protein>
<keyword evidence="2" id="KW-0238">DNA-binding</keyword>
<evidence type="ECO:0000256" key="2">
    <source>
        <dbReference type="ARBA" id="ARBA00023125"/>
    </source>
</evidence>
<evidence type="ECO:0000256" key="3">
    <source>
        <dbReference type="ARBA" id="ARBA00023163"/>
    </source>
</evidence>
<dbReference type="SUPFAM" id="SSF64288">
    <property type="entry name" value="Chorismate lyase-like"/>
    <property type="match status" value="1"/>
</dbReference>
<dbReference type="GO" id="GO:0045892">
    <property type="term" value="P:negative regulation of DNA-templated transcription"/>
    <property type="evidence" value="ECO:0007669"/>
    <property type="project" value="TreeGrafter"/>
</dbReference>
<dbReference type="SUPFAM" id="SSF46785">
    <property type="entry name" value="Winged helix' DNA-binding domain"/>
    <property type="match status" value="1"/>
</dbReference>
<dbReference type="Gene3D" id="3.40.1410.10">
    <property type="entry name" value="Chorismate lyase-like"/>
    <property type="match status" value="1"/>
</dbReference>
<dbReference type="Pfam" id="PF07702">
    <property type="entry name" value="UTRA"/>
    <property type="match status" value="1"/>
</dbReference>
<feature type="domain" description="HTH gntR-type" evidence="4">
    <location>
        <begin position="10"/>
        <end position="78"/>
    </location>
</feature>
<dbReference type="Gene3D" id="1.10.10.10">
    <property type="entry name" value="Winged helix-like DNA-binding domain superfamily/Winged helix DNA-binding domain"/>
    <property type="match status" value="1"/>
</dbReference>
<dbReference type="PANTHER" id="PTHR44846:SF1">
    <property type="entry name" value="MANNOSYL-D-GLYCERATE TRANSPORT_METABOLISM SYSTEM REPRESSOR MNGR-RELATED"/>
    <property type="match status" value="1"/>
</dbReference>